<dbReference type="GO" id="GO:0043625">
    <property type="term" value="C:delta DNA polymerase complex"/>
    <property type="evidence" value="ECO:0007669"/>
    <property type="project" value="TreeGrafter"/>
</dbReference>
<gene>
    <name evidence="7" type="ORF">PSON_ATCC_30995.1.T0660073</name>
</gene>
<comment type="caution">
    <text evidence="7">The sequence shown here is derived from an EMBL/GenBank/DDBJ whole genome shotgun (WGS) entry which is preliminary data.</text>
</comment>
<evidence type="ECO:0000313" key="8">
    <source>
        <dbReference type="Proteomes" id="UP000692954"/>
    </source>
</evidence>
<evidence type="ECO:0000259" key="6">
    <source>
        <dbReference type="Pfam" id="PF18018"/>
    </source>
</evidence>
<dbReference type="OrthoDB" id="3763at2759"/>
<keyword evidence="8" id="KW-1185">Reference proteome</keyword>
<sequence length="456" mass="52152">MDVETNTDVSFILEKLKIKSEKKFEHERIGLEIQQTTKFYLPPRNKAIKTQYCHIYYMRYLSLVKRFKTDSKDCQFIELIQKIQNQQGTIQAIGTIFKEMKLKPYYFSQNAYKTVQNYVSNDDVCYLEDRSGRIKLQINNAQLCLPNKKDKIVNVSDLITGITLMIEGQIVANNIVKVERIYLPNLPQTPMLKPLNLTSYVCLISGLNYNASESTTKYRHMIDYLQGNLYSGEGREIPYHISQVIFVGNLYSKQEEITDQQTLKPQQDFKGQQSKLQINIKAVDELISQLASVTPVAIMPGPNDPVSQMLPQTPLHKSYFSETFKQKNQLIFLTNPAEFTLGDIKILGTSGQNISDIKRCSLIKDQLDIDLLEMTIFYGNLAPTAPDTLISYPLQNQDPFILEELPNIYFAGNMENFGTKIVAEKVRIVSIPAFSETGTICLINLNTFECFPVHIQ</sequence>
<dbReference type="PANTHER" id="PTHR10416">
    <property type="entry name" value="DNA POLYMERASE DELTA SUBUNIT 2"/>
    <property type="match status" value="1"/>
</dbReference>
<dbReference type="Pfam" id="PF04042">
    <property type="entry name" value="DNA_pol_E_B"/>
    <property type="match status" value="1"/>
</dbReference>
<dbReference type="Pfam" id="PF18018">
    <property type="entry name" value="DNA_pol_D_N"/>
    <property type="match status" value="1"/>
</dbReference>
<evidence type="ECO:0000256" key="3">
    <source>
        <dbReference type="ARBA" id="ARBA00022705"/>
    </source>
</evidence>
<evidence type="ECO:0000313" key="7">
    <source>
        <dbReference type="EMBL" id="CAD8096262.1"/>
    </source>
</evidence>
<protein>
    <recommendedName>
        <fullName evidence="9">DNA polymerase delta small subunit</fullName>
    </recommendedName>
</protein>
<dbReference type="FunFam" id="3.60.21.50:FF:000011">
    <property type="entry name" value="DNA polymerase delta subunit 2"/>
    <property type="match status" value="1"/>
</dbReference>
<feature type="domain" description="DNA polymerase delta subunit OB-fold" evidence="6">
    <location>
        <begin position="51"/>
        <end position="181"/>
    </location>
</feature>
<dbReference type="GO" id="GO:0003677">
    <property type="term" value="F:DNA binding"/>
    <property type="evidence" value="ECO:0007669"/>
    <property type="project" value="InterPro"/>
</dbReference>
<evidence type="ECO:0000256" key="4">
    <source>
        <dbReference type="ARBA" id="ARBA00023242"/>
    </source>
</evidence>
<dbReference type="GO" id="GO:0006271">
    <property type="term" value="P:DNA strand elongation involved in DNA replication"/>
    <property type="evidence" value="ECO:0007669"/>
    <property type="project" value="TreeGrafter"/>
</dbReference>
<dbReference type="FunFam" id="2.40.50.430:FF:000008">
    <property type="entry name" value="Uncharacterized protein"/>
    <property type="match status" value="1"/>
</dbReference>
<dbReference type="AlphaFoldDB" id="A0A8S1NVI2"/>
<dbReference type="EMBL" id="CAJJDN010000066">
    <property type="protein sequence ID" value="CAD8096262.1"/>
    <property type="molecule type" value="Genomic_DNA"/>
</dbReference>
<dbReference type="InterPro" id="IPR007185">
    <property type="entry name" value="DNA_pol_a/d/e_bsu"/>
</dbReference>
<comment type="subcellular location">
    <subcellularLocation>
        <location evidence="1">Nucleus</location>
    </subcellularLocation>
</comment>
<organism evidence="7 8">
    <name type="scientific">Paramecium sonneborni</name>
    <dbReference type="NCBI Taxonomy" id="65129"/>
    <lineage>
        <taxon>Eukaryota</taxon>
        <taxon>Sar</taxon>
        <taxon>Alveolata</taxon>
        <taxon>Ciliophora</taxon>
        <taxon>Intramacronucleata</taxon>
        <taxon>Oligohymenophorea</taxon>
        <taxon>Peniculida</taxon>
        <taxon>Parameciidae</taxon>
        <taxon>Paramecium</taxon>
    </lineage>
</organism>
<dbReference type="PANTHER" id="PTHR10416:SF0">
    <property type="entry name" value="DNA POLYMERASE DELTA SUBUNIT 2"/>
    <property type="match status" value="1"/>
</dbReference>
<comment type="similarity">
    <text evidence="2">Belongs to the DNA polymerase delta/II small subunit family.</text>
</comment>
<accession>A0A8S1NVI2</accession>
<proteinExistence type="inferred from homology"/>
<name>A0A8S1NVI2_9CILI</name>
<dbReference type="InterPro" id="IPR040663">
    <property type="entry name" value="DNA_pol_D_N"/>
</dbReference>
<reference evidence="7" key="1">
    <citation type="submission" date="2021-01" db="EMBL/GenBank/DDBJ databases">
        <authorList>
            <consortium name="Genoscope - CEA"/>
            <person name="William W."/>
        </authorList>
    </citation>
    <scope>NUCLEOTIDE SEQUENCE</scope>
</reference>
<dbReference type="InterPro" id="IPR024826">
    <property type="entry name" value="DNA_pol_delta/II_ssu"/>
</dbReference>
<dbReference type="Proteomes" id="UP000692954">
    <property type="component" value="Unassembled WGS sequence"/>
</dbReference>
<dbReference type="InterPro" id="IPR041863">
    <property type="entry name" value="PolD2_C"/>
</dbReference>
<feature type="domain" description="DNA polymerase alpha/delta/epsilon subunit B" evidence="5">
    <location>
        <begin position="201"/>
        <end position="418"/>
    </location>
</feature>
<evidence type="ECO:0008006" key="9">
    <source>
        <dbReference type="Google" id="ProtNLM"/>
    </source>
</evidence>
<evidence type="ECO:0000256" key="2">
    <source>
        <dbReference type="ARBA" id="ARBA00006035"/>
    </source>
</evidence>
<evidence type="ECO:0000256" key="1">
    <source>
        <dbReference type="ARBA" id="ARBA00004123"/>
    </source>
</evidence>
<evidence type="ECO:0000259" key="5">
    <source>
        <dbReference type="Pfam" id="PF04042"/>
    </source>
</evidence>
<dbReference type="CDD" id="cd07387">
    <property type="entry name" value="MPP_PolD2_C"/>
    <property type="match status" value="1"/>
</dbReference>
<keyword evidence="4" id="KW-0539">Nucleus</keyword>
<keyword evidence="3" id="KW-0235">DNA replication</keyword>